<feature type="compositionally biased region" description="Low complexity" evidence="2">
    <location>
        <begin position="314"/>
        <end position="339"/>
    </location>
</feature>
<dbReference type="AlphaFoldDB" id="A0A9P6W282"/>
<dbReference type="PANTHER" id="PTHR46423">
    <property type="entry name" value="RNA POLYMERASE II-ASSOCIATED PROTEIN 3"/>
    <property type="match status" value="1"/>
</dbReference>
<dbReference type="EMBL" id="PUHQ01000046">
    <property type="protein sequence ID" value="KAG0660223.1"/>
    <property type="molecule type" value="Genomic_DNA"/>
</dbReference>
<comment type="caution">
    <text evidence="3">The sequence shown here is derived from an EMBL/GenBank/DDBJ whole genome shotgun (WGS) entry which is preliminary data.</text>
</comment>
<organism evidence="3 4">
    <name type="scientific">Rhodotorula mucilaginosa</name>
    <name type="common">Yeast</name>
    <name type="synonym">Rhodotorula rubra</name>
    <dbReference type="NCBI Taxonomy" id="5537"/>
    <lineage>
        <taxon>Eukaryota</taxon>
        <taxon>Fungi</taxon>
        <taxon>Dikarya</taxon>
        <taxon>Basidiomycota</taxon>
        <taxon>Pucciniomycotina</taxon>
        <taxon>Microbotryomycetes</taxon>
        <taxon>Sporidiobolales</taxon>
        <taxon>Sporidiobolaceae</taxon>
        <taxon>Rhodotorula</taxon>
    </lineage>
</organism>
<evidence type="ECO:0000313" key="3">
    <source>
        <dbReference type="EMBL" id="KAG0660223.1"/>
    </source>
</evidence>
<dbReference type="InterPro" id="IPR011990">
    <property type="entry name" value="TPR-like_helical_dom_sf"/>
</dbReference>
<feature type="region of interest" description="Disordered" evidence="2">
    <location>
        <begin position="426"/>
        <end position="448"/>
    </location>
</feature>
<proteinExistence type="predicted"/>
<feature type="region of interest" description="Disordered" evidence="2">
    <location>
        <begin position="192"/>
        <end position="290"/>
    </location>
</feature>
<feature type="compositionally biased region" description="Polar residues" evidence="2">
    <location>
        <begin position="253"/>
        <end position="263"/>
    </location>
</feature>
<keyword evidence="4" id="KW-1185">Reference proteome</keyword>
<dbReference type="InterPro" id="IPR051966">
    <property type="entry name" value="RPAP3"/>
</dbReference>
<dbReference type="Proteomes" id="UP000777482">
    <property type="component" value="Unassembled WGS sequence"/>
</dbReference>
<dbReference type="SUPFAM" id="SSF48452">
    <property type="entry name" value="TPR-like"/>
    <property type="match status" value="1"/>
</dbReference>
<keyword evidence="1" id="KW-0802">TPR repeat</keyword>
<dbReference type="GO" id="GO:0101031">
    <property type="term" value="C:protein folding chaperone complex"/>
    <property type="evidence" value="ECO:0007669"/>
    <property type="project" value="TreeGrafter"/>
</dbReference>
<feature type="compositionally biased region" description="Low complexity" evidence="2">
    <location>
        <begin position="348"/>
        <end position="388"/>
    </location>
</feature>
<dbReference type="OrthoDB" id="629492at2759"/>
<feature type="compositionally biased region" description="Gly residues" evidence="2">
    <location>
        <begin position="434"/>
        <end position="443"/>
    </location>
</feature>
<name>A0A9P6W282_RHOMI</name>
<feature type="region of interest" description="Disordered" evidence="2">
    <location>
        <begin position="305"/>
        <end position="392"/>
    </location>
</feature>
<feature type="compositionally biased region" description="Low complexity" evidence="2">
    <location>
        <begin position="271"/>
        <end position="286"/>
    </location>
</feature>
<dbReference type="SMART" id="SM00028">
    <property type="entry name" value="TPR"/>
    <property type="match status" value="3"/>
</dbReference>
<feature type="compositionally biased region" description="Low complexity" evidence="2">
    <location>
        <begin position="202"/>
        <end position="243"/>
    </location>
</feature>
<evidence type="ECO:0000256" key="2">
    <source>
        <dbReference type="SAM" id="MobiDB-lite"/>
    </source>
</evidence>
<protein>
    <submittedName>
        <fullName evidence="3">Uncharacterized protein</fullName>
    </submittedName>
</protein>
<sequence>MSSTKAEQYKQAVESWKRTPWPCYSLTPRPSPAQGNAAFAERDLDLALANFSTAIQLDPATAAYPLNRAAVYLKLREWTRAERDATTALELDGGVNLKAWFRRAVARRNLGNWELAKQDLEDAKRHGAGADVDAELALVLQQLGPATAEPGRNEKLNTKQVRTGGCGARVSARMLTLAVGFGSRFLLATHPAQFPTPPSQAPPSSAAPTSDRLRAALAKPASSSSSSSSNSPSLAPISSTSTPAKRDDDLLNAVSTRRLTKTQAGEEPTPTTKTTLSKSSAAASFAAKKEARLVREKELMIAAARRENRDHDASSSSSVTRLTTTTTAPVTVTVSESSSTPPPPPVPSTSSSSSTPVVSGTSPPAPVQAATRSSSSSTSASTTTPTPTIGICNSPTALEAHFLALNARQIPRGDPERYGPLRRLAREQQQRAGSGSGSGGGGSWREWMGQAGLTPDLLSEMIGEVVALFPPSSDDDDDDDRGDQQQQQHLEWVLPLLEGLTTCHRWDSASLFLSTEEREAVKRVLERARRRLDAVAGKWGVV</sequence>
<gene>
    <name evidence="3" type="ORF">C6P46_004677</name>
</gene>
<accession>A0A9P6W282</accession>
<reference evidence="3 4" key="1">
    <citation type="submission" date="2020-11" db="EMBL/GenBank/DDBJ databases">
        <title>Kefir isolates.</title>
        <authorList>
            <person name="Marcisauskas S."/>
            <person name="Kim Y."/>
            <person name="Blasche S."/>
        </authorList>
    </citation>
    <scope>NUCLEOTIDE SEQUENCE [LARGE SCALE GENOMIC DNA]</scope>
    <source>
        <strain evidence="3 4">KR</strain>
    </source>
</reference>
<evidence type="ECO:0000313" key="4">
    <source>
        <dbReference type="Proteomes" id="UP000777482"/>
    </source>
</evidence>
<dbReference type="PANTHER" id="PTHR46423:SF1">
    <property type="entry name" value="RNA POLYMERASE II-ASSOCIATED PROTEIN 3"/>
    <property type="match status" value="1"/>
</dbReference>
<dbReference type="InterPro" id="IPR019734">
    <property type="entry name" value="TPR_rpt"/>
</dbReference>
<evidence type="ECO:0000256" key="1">
    <source>
        <dbReference type="ARBA" id="ARBA00022803"/>
    </source>
</evidence>
<dbReference type="Gene3D" id="1.25.40.10">
    <property type="entry name" value="Tetratricopeptide repeat domain"/>
    <property type="match status" value="1"/>
</dbReference>